<dbReference type="EMBL" id="CP047186">
    <property type="protein sequence ID" value="QHC54469.1"/>
    <property type="molecule type" value="Genomic_DNA"/>
</dbReference>
<feature type="signal peptide" evidence="1">
    <location>
        <begin position="1"/>
        <end position="27"/>
    </location>
</feature>
<evidence type="ECO:0000256" key="1">
    <source>
        <dbReference type="SAM" id="SignalP"/>
    </source>
</evidence>
<dbReference type="KEGG" id="rte:GSU10_01525"/>
<accession>A0AAE6V5G5</accession>
<gene>
    <name evidence="2" type="ORF">GSU10_01525</name>
</gene>
<proteinExistence type="predicted"/>
<feature type="chain" id="PRO_5042022707" evidence="1">
    <location>
        <begin position="28"/>
        <end position="312"/>
    </location>
</feature>
<evidence type="ECO:0000313" key="3">
    <source>
        <dbReference type="Proteomes" id="UP000465031"/>
    </source>
</evidence>
<evidence type="ECO:0000313" key="2">
    <source>
        <dbReference type="EMBL" id="QHC54469.1"/>
    </source>
</evidence>
<dbReference type="Proteomes" id="UP000465031">
    <property type="component" value="Chromosome"/>
</dbReference>
<dbReference type="AlphaFoldDB" id="A0AAE6V5G5"/>
<dbReference type="RefSeq" id="WP_132505423.1">
    <property type="nucleotide sequence ID" value="NZ_CP047186.1"/>
</dbReference>
<organism evidence="2 3">
    <name type="scientific">Rathayibacter tanaceti</name>
    <dbReference type="NCBI Taxonomy" id="1671680"/>
    <lineage>
        <taxon>Bacteria</taxon>
        <taxon>Bacillati</taxon>
        <taxon>Actinomycetota</taxon>
        <taxon>Actinomycetes</taxon>
        <taxon>Micrococcales</taxon>
        <taxon>Microbacteriaceae</taxon>
        <taxon>Rathayibacter</taxon>
    </lineage>
</organism>
<name>A0AAE6V5G5_9MICO</name>
<reference evidence="3" key="1">
    <citation type="submission" date="2019-12" db="EMBL/GenBank/DDBJ databases">
        <title>Complete and draft genome sequences of new strains and members of some known species of the genus Rathayibacter isolated from plants.</title>
        <authorList>
            <person name="Tarlachkov S.V."/>
            <person name="Starodumova I.P."/>
            <person name="Dorofeeva L.V."/>
            <person name="Prisyazhnaya N.V."/>
            <person name="Leyn S."/>
            <person name="Zlamal J."/>
            <person name="Elan M."/>
            <person name="Osterman A.L."/>
            <person name="Nadler S."/>
            <person name="Subbotin S.A."/>
            <person name="Evtushenko L.I."/>
        </authorList>
    </citation>
    <scope>NUCLEOTIDE SEQUENCE [LARGE SCALE GENOMIC DNA]</scope>
    <source>
        <strain evidence="3">VKM Ac-2761</strain>
    </source>
</reference>
<protein>
    <submittedName>
        <fullName evidence="2">Uncharacterized protein</fullName>
    </submittedName>
</protein>
<sequence length="312" mass="33488">MKARSALAALITLVVGTTIAVGTPSLAAVTYSDYTTKAEIPDYDCGSDACTASQGFAVTTNYLYSIKTDTNHTKSVIYRVDRVSGERVLMRNATSNSNVNTWLGHANDIQIASVGGQTYMFVVTMFDSRSGADSTKQLVKLKYNGTSYEWDHTYTILSGSTPIGVSGLSKISQSGNTVDFFFSSGDQVYRGSLDVTAQGGTANDIPLTTAFTMNNRPSGWDPQGIHYDAAHQRLYRPVTSGNRSRVLVYDGITSATSGSRSSSADVKIDITSTDYPKFEIEGVGINAESGKLYFSTNRTGSDGVHYVNGYSA</sequence>
<keyword evidence="1" id="KW-0732">Signal</keyword>